<keyword evidence="7" id="KW-0969">Cilium</keyword>
<proteinExistence type="inferred from homology"/>
<dbReference type="InterPro" id="IPR037925">
    <property type="entry name" value="FlgE/F/G-like"/>
</dbReference>
<keyword evidence="7" id="KW-0282">Flagellum</keyword>
<organism evidence="7 8">
    <name type="scientific">Aliarcobacter cibarius</name>
    <dbReference type="NCBI Taxonomy" id="255507"/>
    <lineage>
        <taxon>Bacteria</taxon>
        <taxon>Pseudomonadati</taxon>
        <taxon>Campylobacterota</taxon>
        <taxon>Epsilonproteobacteria</taxon>
        <taxon>Campylobacterales</taxon>
        <taxon>Arcobacteraceae</taxon>
        <taxon>Aliarcobacter</taxon>
    </lineage>
</organism>
<dbReference type="GO" id="GO:0071978">
    <property type="term" value="P:bacterial-type flagellum-dependent swarming motility"/>
    <property type="evidence" value="ECO:0007669"/>
    <property type="project" value="TreeGrafter"/>
</dbReference>
<sequence length="492" mass="53494">MIGALWNGMSGIIAYDKGISVESNNAANISTVGHKRDSITFEDILYSYDYGKGVNTQSISKDFEQGNIRPTNSNIDVAIDGKGFFIVQDKSGQNFYTRAGNFIQAEDGFLKTQDNLNVMGLIPQQKRVISSNPAENIFTDDYIKNLSSITVNSNTTAYNINARATNYINSAQSDLMAQSGDNYKTSGTKISDVEATLSDYNQKLKLFQTSPNATSTPSTNQISKIDYSNVLSDLNNENDFISVTIDNNVVRQNFDTDLATTLKKLSDKVSNLEGFSSIVDATTGVFTIEKLVPGKEFKVYDAIVNNNNTLSQVNTTKAQDAKQGSGLAMIESSRDALKKALERADAKFLEVTNILSYGANLGFTASGINTRLDAQTLVKDAKGDITISDDGFVFVGIEGNKFLVGKIGTANFKNEDGLKAEGNNLYSATKESGPATNADNTNKLISNFLENANVNMGDTLSMLMIYQKAFEANSKSITTSDEFLQTAMNMIK</sequence>
<name>A0A7L5JMW4_9BACT</name>
<dbReference type="PANTHER" id="PTHR30435:SF19">
    <property type="entry name" value="FLAGELLAR BASAL-BODY ROD PROTEIN FLGG"/>
    <property type="match status" value="1"/>
</dbReference>
<evidence type="ECO:0000313" key="7">
    <source>
        <dbReference type="EMBL" id="QKJ26585.1"/>
    </source>
</evidence>
<evidence type="ECO:0000256" key="2">
    <source>
        <dbReference type="ARBA" id="ARBA00009677"/>
    </source>
</evidence>
<dbReference type="InterPro" id="IPR020013">
    <property type="entry name" value="Flagellar_FlgE/F/G"/>
</dbReference>
<dbReference type="Pfam" id="PF06429">
    <property type="entry name" value="Flg_bbr_C"/>
    <property type="match status" value="1"/>
</dbReference>
<reference evidence="7 8" key="1">
    <citation type="submission" date="2020-05" db="EMBL/GenBank/DDBJ databases">
        <title>Complete genome sequencing of Campylobacter and Arcobacter type strains.</title>
        <authorList>
            <person name="Miller W.G."/>
            <person name="Yee E."/>
        </authorList>
    </citation>
    <scope>NUCLEOTIDE SEQUENCE [LARGE SCALE GENOMIC DNA]</scope>
    <source>
        <strain evidence="7 8">LMG 21996</strain>
    </source>
</reference>
<dbReference type="GO" id="GO:0009425">
    <property type="term" value="C:bacterial-type flagellum basal body"/>
    <property type="evidence" value="ECO:0007669"/>
    <property type="project" value="UniProtKB-SubCell"/>
</dbReference>
<dbReference type="Proteomes" id="UP000509513">
    <property type="component" value="Chromosome"/>
</dbReference>
<evidence type="ECO:0000256" key="3">
    <source>
        <dbReference type="ARBA" id="ARBA00023143"/>
    </source>
</evidence>
<evidence type="ECO:0000259" key="5">
    <source>
        <dbReference type="Pfam" id="PF06429"/>
    </source>
</evidence>
<dbReference type="SUPFAM" id="SSF117143">
    <property type="entry name" value="Flagellar hook protein flgE"/>
    <property type="match status" value="1"/>
</dbReference>
<dbReference type="KEGG" id="acib:ACBT_0631"/>
<protein>
    <submittedName>
        <fullName evidence="7">Flagellar hook protein</fullName>
    </submittedName>
</protein>
<dbReference type="Pfam" id="PF22692">
    <property type="entry name" value="LlgE_F_G_D1"/>
    <property type="match status" value="1"/>
</dbReference>
<dbReference type="EMBL" id="CP054051">
    <property type="protein sequence ID" value="QKJ26585.1"/>
    <property type="molecule type" value="Genomic_DNA"/>
</dbReference>
<keyword evidence="3 4" id="KW-0975">Bacterial flagellum</keyword>
<dbReference type="InterPro" id="IPR053967">
    <property type="entry name" value="LlgE_F_G-like_D1"/>
</dbReference>
<feature type="domain" description="Flagellar basal-body/hook protein C-terminal" evidence="5">
    <location>
        <begin position="446"/>
        <end position="490"/>
    </location>
</feature>
<dbReference type="InterPro" id="IPR010930">
    <property type="entry name" value="Flg_bb/hook_C_dom"/>
</dbReference>
<keyword evidence="7" id="KW-0966">Cell projection</keyword>
<gene>
    <name evidence="7" type="primary">flgE</name>
    <name evidence="7" type="ORF">ACBT_0631</name>
</gene>
<comment type="subcellular location">
    <subcellularLocation>
        <location evidence="1 4">Bacterial flagellum basal body</location>
    </subcellularLocation>
</comment>
<dbReference type="NCBIfam" id="TIGR03506">
    <property type="entry name" value="FlgEFG_subfam"/>
    <property type="match status" value="1"/>
</dbReference>
<dbReference type="PANTHER" id="PTHR30435">
    <property type="entry name" value="FLAGELLAR PROTEIN"/>
    <property type="match status" value="1"/>
</dbReference>
<accession>A0A7L5JMW4</accession>
<evidence type="ECO:0000256" key="4">
    <source>
        <dbReference type="RuleBase" id="RU362116"/>
    </source>
</evidence>
<dbReference type="AlphaFoldDB" id="A0A7L5JMW4"/>
<dbReference type="RefSeq" id="WP_024775512.1">
    <property type="nucleotide sequence ID" value="NZ_CP054051.1"/>
</dbReference>
<evidence type="ECO:0000259" key="6">
    <source>
        <dbReference type="Pfam" id="PF22692"/>
    </source>
</evidence>
<evidence type="ECO:0000313" key="8">
    <source>
        <dbReference type="Proteomes" id="UP000509513"/>
    </source>
</evidence>
<evidence type="ECO:0000256" key="1">
    <source>
        <dbReference type="ARBA" id="ARBA00004117"/>
    </source>
</evidence>
<comment type="similarity">
    <text evidence="2 4">Belongs to the flagella basal body rod proteins family.</text>
</comment>
<feature type="domain" description="Flagellar hook protein FlgE/F/G-like D1" evidence="6">
    <location>
        <begin position="78"/>
        <end position="162"/>
    </location>
</feature>